<evidence type="ECO:0000259" key="8">
    <source>
        <dbReference type="Pfam" id="PF07715"/>
    </source>
</evidence>
<gene>
    <name evidence="9" type="ORF">D2V04_09775</name>
</gene>
<evidence type="ECO:0000256" key="1">
    <source>
        <dbReference type="ARBA" id="ARBA00004442"/>
    </source>
</evidence>
<comment type="subcellular location">
    <subcellularLocation>
        <location evidence="1 4">Cell outer membrane</location>
    </subcellularLocation>
</comment>
<accession>A0A418NHM3</accession>
<dbReference type="PANTHER" id="PTHR40980">
    <property type="entry name" value="PLUG DOMAIN-CONTAINING PROTEIN"/>
    <property type="match status" value="1"/>
</dbReference>
<comment type="caution">
    <text evidence="9">The sequence shown here is derived from an EMBL/GenBank/DDBJ whole genome shotgun (WGS) entry which is preliminary data.</text>
</comment>
<dbReference type="PANTHER" id="PTHR40980:SF3">
    <property type="entry name" value="TONB-DEPENDENT RECEPTOR-LIKE BETA-BARREL DOMAIN-CONTAINING PROTEIN"/>
    <property type="match status" value="1"/>
</dbReference>
<dbReference type="Gene3D" id="2.40.170.20">
    <property type="entry name" value="TonB-dependent receptor, beta-barrel domain"/>
    <property type="match status" value="1"/>
</dbReference>
<feature type="signal peptide" evidence="6">
    <location>
        <begin position="1"/>
        <end position="30"/>
    </location>
</feature>
<dbReference type="InterPro" id="IPR010104">
    <property type="entry name" value="TonB_rcpt_bac"/>
</dbReference>
<keyword evidence="3" id="KW-0998">Cell outer membrane</keyword>
<dbReference type="NCBIfam" id="TIGR01782">
    <property type="entry name" value="TonB-Xanth-Caul"/>
    <property type="match status" value="1"/>
</dbReference>
<proteinExistence type="inferred from homology"/>
<dbReference type="OrthoDB" id="5476657at2"/>
<sequence>MKLKGNPFLVRALAGTSFVALSALAPVAQAQDSSADDSAQETANDTPEDENVIVVSGIRASLQNAMNIKREAVGVVDAISAEDIGKFPDTNLAESLQRITGVSIDRQSGEGSKVTVRGFGPDFNLVLLNGRQMPASSLGDCCSAPASRSFDFANLASEGIAGVEVYKSGRASLPTGGIGSVINIKTPRPLDRPGFQGSIGIKGVIDHTFEDTEITPEISGIISKTFANDTIGILVSGSYQRRKASLAQFTVGEWREGYLATEGNWGSLAMPGDPRYANIENRPEGDDIYQVPQNAAYDFTDIDRERINGQAVLQFQPSDEFGATFDYTFSQNTLDARTNSIGVWFNHDQTSSSWTDGPVAGPNFYAETFGAGKDLPITGAVAANRSINHSIGANFEWNHPSGMRWVLDAHYSTAESKPTSPYGSNIAVGTSIFGVESQRVDFTTEMPVLSVDMYPGSEIDPSNIRPSGNAFRNAYMKDRIMEVSLRGAYDFDAGFIESLDFGATYTDNKVRTAYGFLQSDSWGGTLSAEETPDDFFTPRDLRTDLDGMNGSQDPSIIPTYFRIATEDLIQFLESEIGICSAPWSGTPTGEGCLAEYTVDRRLREKTIAPFVQSLHAFDILADEAHLRLGLRYETTDISAPARVPVPIGTVLISDNEIAIQNAEDTVASSLKGSYDNWLPAIDFDITPIENVVLRASYSHTITRAGYDKLGGGLTVNSPARPNGGSTGSSGDPGLTPYKSKNFDVSAEWYYGPASYISVGYFRKNVSNFITDQTTQEPVFDLPNPAQGAAVQAARAALGEDASFADILSYVATNNPDLVTRDNAGEPRGIIGQPGDPSLVFTITRPINTDRSATLDGFEFAIQHDFWNTGFGAILNYTIVNSDTHYDNTLRYTEEQFAVTGVSDSANAVLFYDRGGLQARVAYNWRDEFLTGYGLDPFYIEAYGQVDASASYEFANGLTIFGEAINLLSEGRRGHRRADQAVYFAAPGYARYAAGVRFTW</sequence>
<organism evidence="9 10">
    <name type="scientific">Pelagerythrobacter aerophilus</name>
    <dbReference type="NCBI Taxonomy" id="2306995"/>
    <lineage>
        <taxon>Bacteria</taxon>
        <taxon>Pseudomonadati</taxon>
        <taxon>Pseudomonadota</taxon>
        <taxon>Alphaproteobacteria</taxon>
        <taxon>Sphingomonadales</taxon>
        <taxon>Erythrobacteraceae</taxon>
        <taxon>Pelagerythrobacter</taxon>
    </lineage>
</organism>
<dbReference type="EMBL" id="QXFK01000016">
    <property type="protein sequence ID" value="RIV78151.1"/>
    <property type="molecule type" value="Genomic_DNA"/>
</dbReference>
<keyword evidence="9" id="KW-0675">Receptor</keyword>
<feature type="chain" id="PRO_5019124016" evidence="6">
    <location>
        <begin position="31"/>
        <end position="999"/>
    </location>
</feature>
<dbReference type="AlphaFoldDB" id="A0A418NHM3"/>
<dbReference type="Pfam" id="PF07715">
    <property type="entry name" value="Plug"/>
    <property type="match status" value="1"/>
</dbReference>
<protein>
    <submittedName>
        <fullName evidence="9">TonB-dependent receptor</fullName>
    </submittedName>
</protein>
<evidence type="ECO:0000256" key="6">
    <source>
        <dbReference type="SAM" id="SignalP"/>
    </source>
</evidence>
<evidence type="ECO:0000256" key="5">
    <source>
        <dbReference type="SAM" id="MobiDB-lite"/>
    </source>
</evidence>
<evidence type="ECO:0000256" key="4">
    <source>
        <dbReference type="RuleBase" id="RU003357"/>
    </source>
</evidence>
<keyword evidence="6" id="KW-0732">Signal</keyword>
<dbReference type="InterPro" id="IPR037066">
    <property type="entry name" value="Plug_dom_sf"/>
</dbReference>
<dbReference type="InterPro" id="IPR000531">
    <property type="entry name" value="Beta-barrel_TonB"/>
</dbReference>
<evidence type="ECO:0000256" key="2">
    <source>
        <dbReference type="ARBA" id="ARBA00023136"/>
    </source>
</evidence>
<evidence type="ECO:0000259" key="7">
    <source>
        <dbReference type="Pfam" id="PF00593"/>
    </source>
</evidence>
<feature type="region of interest" description="Disordered" evidence="5">
    <location>
        <begin position="712"/>
        <end position="736"/>
    </location>
</feature>
<keyword evidence="4" id="KW-0798">TonB box</keyword>
<dbReference type="InterPro" id="IPR012910">
    <property type="entry name" value="Plug_dom"/>
</dbReference>
<dbReference type="InterPro" id="IPR036942">
    <property type="entry name" value="Beta-barrel_TonB_sf"/>
</dbReference>
<feature type="domain" description="TonB-dependent receptor-like beta-barrel" evidence="7">
    <location>
        <begin position="449"/>
        <end position="966"/>
    </location>
</feature>
<dbReference type="Gene3D" id="2.170.130.10">
    <property type="entry name" value="TonB-dependent receptor, plug domain"/>
    <property type="match status" value="1"/>
</dbReference>
<keyword evidence="10" id="KW-1185">Reference proteome</keyword>
<dbReference type="Pfam" id="PF00593">
    <property type="entry name" value="TonB_dep_Rec_b-barrel"/>
    <property type="match status" value="1"/>
</dbReference>
<dbReference type="Proteomes" id="UP000285092">
    <property type="component" value="Unassembled WGS sequence"/>
</dbReference>
<dbReference type="GO" id="GO:0009279">
    <property type="term" value="C:cell outer membrane"/>
    <property type="evidence" value="ECO:0007669"/>
    <property type="project" value="UniProtKB-SubCell"/>
</dbReference>
<keyword evidence="2 4" id="KW-0472">Membrane</keyword>
<evidence type="ECO:0000313" key="9">
    <source>
        <dbReference type="EMBL" id="RIV78151.1"/>
    </source>
</evidence>
<evidence type="ECO:0000313" key="10">
    <source>
        <dbReference type="Proteomes" id="UP000285092"/>
    </source>
</evidence>
<dbReference type="RefSeq" id="WP_119513482.1">
    <property type="nucleotide sequence ID" value="NZ_QXFK01000016.1"/>
</dbReference>
<reference evidence="9 10" key="1">
    <citation type="submission" date="2018-08" db="EMBL/GenBank/DDBJ databases">
        <title>Altererythrobacter sp.Ery1 and Ery12, the genome sequencing of novel strains in genus Alterythrobacter.</title>
        <authorList>
            <person name="Cheng H."/>
            <person name="Wu Y.-H."/>
            <person name="Fang C."/>
            <person name="Xu X.-W."/>
        </authorList>
    </citation>
    <scope>NUCLEOTIDE SEQUENCE [LARGE SCALE GENOMIC DNA]</scope>
    <source>
        <strain evidence="9 10">Ery1</strain>
    </source>
</reference>
<name>A0A418NHM3_9SPHN</name>
<feature type="domain" description="TonB-dependent receptor plug" evidence="8">
    <location>
        <begin position="69"/>
        <end position="176"/>
    </location>
</feature>
<evidence type="ECO:0000256" key="3">
    <source>
        <dbReference type="ARBA" id="ARBA00023237"/>
    </source>
</evidence>
<dbReference type="SUPFAM" id="SSF56935">
    <property type="entry name" value="Porins"/>
    <property type="match status" value="1"/>
</dbReference>
<comment type="similarity">
    <text evidence="4">Belongs to the TonB-dependent receptor family.</text>
</comment>